<accession>A0A0H3ZWZ3</accession>
<reference evidence="1" key="1">
    <citation type="journal article" date="2015" name="MBio">
        <title>Eco-Evolutionary Dynamics of Episomes among Ecologically Cohesive Bacterial Populations.</title>
        <authorList>
            <person name="Xue H."/>
            <person name="Cordero O.X."/>
            <person name="Camas F.M."/>
            <person name="Trimble W."/>
            <person name="Meyer F."/>
            <person name="Guglielmini J."/>
            <person name="Rocha E.P."/>
            <person name="Polz M.F."/>
        </authorList>
    </citation>
    <scope>NUCLEOTIDE SEQUENCE</scope>
    <source>
        <strain evidence="1">FF_273</strain>
    </source>
</reference>
<organism evidence="1">
    <name type="scientific">Vibrio sp. FF_273</name>
    <dbReference type="NCBI Taxonomy" id="1652830"/>
    <lineage>
        <taxon>Bacteria</taxon>
        <taxon>Pseudomonadati</taxon>
        <taxon>Pseudomonadota</taxon>
        <taxon>Gammaproteobacteria</taxon>
        <taxon>Vibrionales</taxon>
        <taxon>Vibrionaceae</taxon>
        <taxon>Vibrio</taxon>
    </lineage>
</organism>
<name>A0A0H3ZWZ3_9VIBR</name>
<evidence type="ECO:0000313" key="1">
    <source>
        <dbReference type="EMBL" id="AKN40883.1"/>
    </source>
</evidence>
<dbReference type="EMBL" id="KP795710">
    <property type="protein sequence ID" value="AKN40883.1"/>
    <property type="molecule type" value="Genomic_DNA"/>
</dbReference>
<protein>
    <submittedName>
        <fullName evidence="1">Uncharacterized protein</fullName>
    </submittedName>
</protein>
<proteinExistence type="predicted"/>
<sequence length="64" mass="7364">MEIISEFDIELAMRIKVLTPFTLAHASPEFIAYWLAVTREAERRKLTVQLTLSKSHSSDMKKPS</sequence>
<dbReference type="AlphaFoldDB" id="A0A0H3ZWZ3"/>